<keyword evidence="2" id="KW-0732">Signal</keyword>
<dbReference type="Pfam" id="PF13426">
    <property type="entry name" value="PAS_9"/>
    <property type="match status" value="1"/>
</dbReference>
<dbReference type="InterPro" id="IPR000160">
    <property type="entry name" value="GGDEF_dom"/>
</dbReference>
<name>D9R5W9_LACSW</name>
<dbReference type="AlphaFoldDB" id="D9R5W9"/>
<dbReference type="PROSITE" id="PS51831">
    <property type="entry name" value="HD"/>
    <property type="match status" value="1"/>
</dbReference>
<dbReference type="PROSITE" id="PS51832">
    <property type="entry name" value="HD_GYP"/>
    <property type="match status" value="1"/>
</dbReference>
<dbReference type="SUPFAM" id="SSF55073">
    <property type="entry name" value="Nucleotide cyclase"/>
    <property type="match status" value="1"/>
</dbReference>
<dbReference type="Gene3D" id="3.30.70.270">
    <property type="match status" value="1"/>
</dbReference>
<feature type="transmembrane region" description="Helical" evidence="1">
    <location>
        <begin position="155"/>
        <end position="177"/>
    </location>
</feature>
<dbReference type="Pfam" id="PF13487">
    <property type="entry name" value="HD_5"/>
    <property type="match status" value="1"/>
</dbReference>
<feature type="domain" description="PAS" evidence="3">
    <location>
        <begin position="440"/>
        <end position="513"/>
    </location>
</feature>
<evidence type="ECO:0000313" key="8">
    <source>
        <dbReference type="EMBL" id="ADL05302.1"/>
    </source>
</evidence>
<feature type="domain" description="PAC" evidence="4">
    <location>
        <begin position="100"/>
        <end position="151"/>
    </location>
</feature>
<evidence type="ECO:0000259" key="3">
    <source>
        <dbReference type="PROSITE" id="PS50112"/>
    </source>
</evidence>
<accession>D9R5W9</accession>
<dbReference type="InterPro" id="IPR001610">
    <property type="entry name" value="PAC"/>
</dbReference>
<dbReference type="RefSeq" id="WP_013273386.1">
    <property type="nucleotide sequence ID" value="NC_014376.1"/>
</dbReference>
<dbReference type="Pfam" id="PF00990">
    <property type="entry name" value="GGDEF"/>
    <property type="match status" value="1"/>
</dbReference>
<evidence type="ECO:0000313" key="9">
    <source>
        <dbReference type="Proteomes" id="UP000001662"/>
    </source>
</evidence>
<dbReference type="eggNOG" id="COG4191">
    <property type="taxonomic scope" value="Bacteria"/>
</dbReference>
<dbReference type="NCBIfam" id="TIGR00254">
    <property type="entry name" value="GGDEF"/>
    <property type="match status" value="1"/>
</dbReference>
<dbReference type="GO" id="GO:0006355">
    <property type="term" value="P:regulation of DNA-templated transcription"/>
    <property type="evidence" value="ECO:0007669"/>
    <property type="project" value="InterPro"/>
</dbReference>
<evidence type="ECO:0000256" key="1">
    <source>
        <dbReference type="SAM" id="Phobius"/>
    </source>
</evidence>
<keyword evidence="1" id="KW-0812">Transmembrane</keyword>
<dbReference type="CDD" id="cd01949">
    <property type="entry name" value="GGDEF"/>
    <property type="match status" value="1"/>
</dbReference>
<dbReference type="InterPro" id="IPR000700">
    <property type="entry name" value="PAS-assoc_C"/>
</dbReference>
<dbReference type="InterPro" id="IPR037522">
    <property type="entry name" value="HD_GYP_dom"/>
</dbReference>
<dbReference type="InterPro" id="IPR006674">
    <property type="entry name" value="HD_domain"/>
</dbReference>
<dbReference type="SMART" id="SM00091">
    <property type="entry name" value="PAS"/>
    <property type="match status" value="4"/>
</dbReference>
<dbReference type="PROSITE" id="PS50887">
    <property type="entry name" value="GGDEF"/>
    <property type="match status" value="1"/>
</dbReference>
<keyword evidence="9" id="KW-1185">Reference proteome</keyword>
<evidence type="ECO:0000256" key="2">
    <source>
        <dbReference type="SAM" id="SignalP"/>
    </source>
</evidence>
<feature type="domain" description="HD" evidence="6">
    <location>
        <begin position="742"/>
        <end position="864"/>
    </location>
</feature>
<dbReference type="OrthoDB" id="9804747at2"/>
<proteinExistence type="predicted"/>
<dbReference type="InterPro" id="IPR043128">
    <property type="entry name" value="Rev_trsase/Diguanyl_cyclase"/>
</dbReference>
<dbReference type="SMART" id="SM00471">
    <property type="entry name" value="HDc"/>
    <property type="match status" value="1"/>
</dbReference>
<dbReference type="HOGENOM" id="CLU_000445_92_5_9"/>
<dbReference type="PANTHER" id="PTHR43155">
    <property type="entry name" value="CYCLIC DI-GMP PHOSPHODIESTERASE PA4108-RELATED"/>
    <property type="match status" value="1"/>
</dbReference>
<dbReference type="SUPFAM" id="SSF109604">
    <property type="entry name" value="HD-domain/PDEase-like"/>
    <property type="match status" value="1"/>
</dbReference>
<dbReference type="Gene3D" id="3.30.450.20">
    <property type="entry name" value="PAS domain"/>
    <property type="match status" value="4"/>
</dbReference>
<feature type="domain" description="PAS" evidence="3">
    <location>
        <begin position="310"/>
        <end position="382"/>
    </location>
</feature>
<dbReference type="InterPro" id="IPR013767">
    <property type="entry name" value="PAS_fold"/>
</dbReference>
<dbReference type="CDD" id="cd00077">
    <property type="entry name" value="HDc"/>
    <property type="match status" value="1"/>
</dbReference>
<dbReference type="eggNOG" id="COG3437">
    <property type="taxonomic scope" value="Bacteria"/>
</dbReference>
<dbReference type="PaxDb" id="610130-Closa_2760"/>
<evidence type="ECO:0000259" key="6">
    <source>
        <dbReference type="PROSITE" id="PS51831"/>
    </source>
</evidence>
<dbReference type="STRING" id="610130.Closa_2760"/>
<dbReference type="Gene3D" id="1.10.3210.10">
    <property type="entry name" value="Hypothetical protein af1432"/>
    <property type="match status" value="1"/>
</dbReference>
<evidence type="ECO:0000259" key="4">
    <source>
        <dbReference type="PROSITE" id="PS50113"/>
    </source>
</evidence>
<dbReference type="Pfam" id="PF00989">
    <property type="entry name" value="PAS"/>
    <property type="match status" value="1"/>
</dbReference>
<dbReference type="CDD" id="cd00130">
    <property type="entry name" value="PAS"/>
    <property type="match status" value="3"/>
</dbReference>
<evidence type="ECO:0000259" key="5">
    <source>
        <dbReference type="PROSITE" id="PS50887"/>
    </source>
</evidence>
<dbReference type="PROSITE" id="PS50112">
    <property type="entry name" value="PAS"/>
    <property type="match status" value="3"/>
</dbReference>
<sequence length="918" mass="105470">MKRFYFIFSLLIIFISLASVSAYADTTDAYNPDTIFENNKSVMLLIDSTTGDIIDANSAAADFYGYTRKELTKMKISEINILSDQEIKEEMKAAILEKRNYFEFKHRLKDGSIKDVEVYSSPASDKTGNAVLFSIVHDITAKKLAEREAIRNKMMVIYLFGAIIVTLIIAVFVINRVKKNERTNKNKFKTLFENMNEGFALHEIVVNQDGQPIDYRFLDANHAFEKITGLQIDKIKDKTVKEVFPNTEQYWIDTYGDVAIHGKNVKFSNYSSELDKHFNVNVYSPQANYFVTVFTDVTLEKKAQEQIESEKRLLETILEDTLSGYWDWDLKANTEYLSPSFKTMFGYSNDELENSPEAWQAIIFREDLPRVFEQFEKHVSSKGEVPFYNEVRYHHKNGSTVWVICSGRVVEWDGDKPLRMVGCHINISKIKELEHINEEERTLFKTTLHSIGDGVISTDINGNVDIMNSVAESLTGWTMEEAKGHPFKSVFVIINEFTRTKCDDPVEKVFKTEEIIELENHTLLIKKNAEEVPIEDSAAPIRDEKGNITGVVVVFRDCSDKREKQEKIQYLSYHDQLTGLYNRHFFEEELLRLDVERNLPFTIAMLDVNGLKLTNDAFGHEAGDLLLKNVAKVLKNECRTDDIISRIGGDEFIILLPKTSPTEAELIVKRIYKAIDEQKVDNIVISVSIGWETKEYISQDIKEVFAKAEDYMYRKKITESQSMRNQTIKVIMQTLHETNAREKVHSERVGKLCRKIGESMKLDDEVLKELELAGLMHDIGKIAINNDILNKPGKLTDAEFTEIKKHPEISYHILKSADVYTRLAEYVLSHHERWDGKGYPRGISGEDIPLVARIITVADAYEAMTATRTYKEAFSHEQAIEELKRCAGTQFDPDIVHACEKYCWMMNGNFTTELKGDH</sequence>
<feature type="domain" description="HD-GYP" evidence="7">
    <location>
        <begin position="720"/>
        <end position="915"/>
    </location>
</feature>
<dbReference type="Proteomes" id="UP000001662">
    <property type="component" value="Chromosome"/>
</dbReference>
<dbReference type="InterPro" id="IPR003607">
    <property type="entry name" value="HD/PDEase_dom"/>
</dbReference>
<dbReference type="SMART" id="SM00267">
    <property type="entry name" value="GGDEF"/>
    <property type="match status" value="1"/>
</dbReference>
<feature type="domain" description="PAC" evidence="4">
    <location>
        <begin position="518"/>
        <end position="570"/>
    </location>
</feature>
<dbReference type="EMBL" id="CP002109">
    <property type="protein sequence ID" value="ADL05302.1"/>
    <property type="molecule type" value="Genomic_DNA"/>
</dbReference>
<dbReference type="KEGG" id="csh:Closa_2760"/>
<dbReference type="InterPro" id="IPR029787">
    <property type="entry name" value="Nucleotide_cyclase"/>
</dbReference>
<dbReference type="Pfam" id="PF13188">
    <property type="entry name" value="PAS_8"/>
    <property type="match status" value="1"/>
</dbReference>
<feature type="signal peptide" evidence="2">
    <location>
        <begin position="1"/>
        <end position="24"/>
    </location>
</feature>
<dbReference type="Pfam" id="PF08447">
    <property type="entry name" value="PAS_3"/>
    <property type="match status" value="1"/>
</dbReference>
<evidence type="ECO:0000259" key="7">
    <source>
        <dbReference type="PROSITE" id="PS51832"/>
    </source>
</evidence>
<dbReference type="NCBIfam" id="TIGR00229">
    <property type="entry name" value="sensory_box"/>
    <property type="match status" value="4"/>
</dbReference>
<keyword evidence="1" id="KW-1133">Transmembrane helix</keyword>
<protein>
    <submittedName>
        <fullName evidence="8">Diguanylate cyclase and metal dependent phosphohydrolase</fullName>
    </submittedName>
</protein>
<dbReference type="InterPro" id="IPR013655">
    <property type="entry name" value="PAS_fold_3"/>
</dbReference>
<dbReference type="SMART" id="SM00086">
    <property type="entry name" value="PAC"/>
    <property type="match status" value="3"/>
</dbReference>
<dbReference type="PANTHER" id="PTHR43155:SF2">
    <property type="entry name" value="CYCLIC DI-GMP PHOSPHODIESTERASE PA4108"/>
    <property type="match status" value="1"/>
</dbReference>
<feature type="domain" description="PAS" evidence="3">
    <location>
        <begin position="35"/>
        <end position="71"/>
    </location>
</feature>
<dbReference type="InterPro" id="IPR000014">
    <property type="entry name" value="PAS"/>
</dbReference>
<feature type="domain" description="GGDEF" evidence="5">
    <location>
        <begin position="599"/>
        <end position="732"/>
    </location>
</feature>
<keyword evidence="1" id="KW-0472">Membrane</keyword>
<dbReference type="GO" id="GO:0016787">
    <property type="term" value="F:hydrolase activity"/>
    <property type="evidence" value="ECO:0007669"/>
    <property type="project" value="UniProtKB-KW"/>
</dbReference>
<dbReference type="SUPFAM" id="SSF55785">
    <property type="entry name" value="PYP-like sensor domain (PAS domain)"/>
    <property type="match status" value="4"/>
</dbReference>
<organism evidence="8 9">
    <name type="scientific">Lacrimispora saccharolytica (strain ATCC 35040 / DSM 2544 / NRCC 2533 / WM1)</name>
    <name type="common">Clostridium saccharolyticum</name>
    <dbReference type="NCBI Taxonomy" id="610130"/>
    <lineage>
        <taxon>Bacteria</taxon>
        <taxon>Bacillati</taxon>
        <taxon>Bacillota</taxon>
        <taxon>Clostridia</taxon>
        <taxon>Lachnospirales</taxon>
        <taxon>Lachnospiraceae</taxon>
        <taxon>Lacrimispora</taxon>
    </lineage>
</organism>
<dbReference type="PROSITE" id="PS50113">
    <property type="entry name" value="PAC"/>
    <property type="match status" value="2"/>
</dbReference>
<dbReference type="InterPro" id="IPR035965">
    <property type="entry name" value="PAS-like_dom_sf"/>
</dbReference>
<feature type="chain" id="PRO_5003127320" evidence="2">
    <location>
        <begin position="25"/>
        <end position="918"/>
    </location>
</feature>
<gene>
    <name evidence="8" type="ordered locus">Closa_2760</name>
</gene>
<reference evidence="8" key="1">
    <citation type="submission" date="2010-07" db="EMBL/GenBank/DDBJ databases">
        <title>Complete sequence of Clostridium saccharolyticum WM1.</title>
        <authorList>
            <consortium name="US DOE Joint Genome Institute"/>
            <person name="Lucas S."/>
            <person name="Copeland A."/>
            <person name="Lapidus A."/>
            <person name="Cheng J.-F."/>
            <person name="Bruce D."/>
            <person name="Goodwin L."/>
            <person name="Pitluck S."/>
            <person name="Chertkov O."/>
            <person name="Detter J.C."/>
            <person name="Han C."/>
            <person name="Tapia R."/>
            <person name="Land M."/>
            <person name="Hauser L."/>
            <person name="Chang Y.-J."/>
            <person name="Jeffries C."/>
            <person name="Kyrpides N."/>
            <person name="Ivanova N."/>
            <person name="Mikhailova N."/>
            <person name="Mouttaki H."/>
            <person name="Lin L."/>
            <person name="Zhou J."/>
            <person name="Hemme C.L."/>
            <person name="Woyke T."/>
        </authorList>
    </citation>
    <scope>NUCLEOTIDE SEQUENCE [LARGE SCALE GENOMIC DNA]</scope>
    <source>
        <strain evidence="8">WM1</strain>
    </source>
</reference>